<reference evidence="1 2" key="1">
    <citation type="submission" date="2016-07" db="EMBL/GenBank/DDBJ databases">
        <title>Draft genome of Scalindua rubra, obtained from a brine-seawater interface in the Red Sea, sheds light on salt adaptation in anammox bacteria.</title>
        <authorList>
            <person name="Speth D.R."/>
            <person name="Lagkouvardos I."/>
            <person name="Wang Y."/>
            <person name="Qian P.-Y."/>
            <person name="Dutilh B.E."/>
            <person name="Jetten M.S."/>
        </authorList>
    </citation>
    <scope>NUCLEOTIDE SEQUENCE [LARGE SCALE GENOMIC DNA]</scope>
    <source>
        <strain evidence="1">BSI-1</strain>
    </source>
</reference>
<dbReference type="PANTHER" id="PTHR36456">
    <property type="entry name" value="UPF0232 PROTEIN SCO3875"/>
    <property type="match status" value="1"/>
</dbReference>
<evidence type="ECO:0000313" key="1">
    <source>
        <dbReference type="EMBL" id="ODS32890.1"/>
    </source>
</evidence>
<dbReference type="AlphaFoldDB" id="A0A1E3XBB0"/>
<dbReference type="PANTHER" id="PTHR36456:SF1">
    <property type="entry name" value="UPF0232 PROTEIN SCO3875"/>
    <property type="match status" value="1"/>
</dbReference>
<organism evidence="1 2">
    <name type="scientific">Candidatus Scalindua rubra</name>
    <dbReference type="NCBI Taxonomy" id="1872076"/>
    <lineage>
        <taxon>Bacteria</taxon>
        <taxon>Pseudomonadati</taxon>
        <taxon>Planctomycetota</taxon>
        <taxon>Candidatus Brocadiia</taxon>
        <taxon>Candidatus Brocadiales</taxon>
        <taxon>Candidatus Scalinduaceae</taxon>
        <taxon>Candidatus Scalindua</taxon>
    </lineage>
</organism>
<protein>
    <recommendedName>
        <fullName evidence="3">DUF721 domain-containing protein</fullName>
    </recommendedName>
</protein>
<comment type="caution">
    <text evidence="1">The sequence shown here is derived from an EMBL/GenBank/DDBJ whole genome shotgun (WGS) entry which is preliminary data.</text>
</comment>
<dbReference type="InterPro" id="IPR007922">
    <property type="entry name" value="DciA-like"/>
</dbReference>
<gene>
    <name evidence="1" type="ORF">SCARUB_01996</name>
</gene>
<name>A0A1E3XBB0_9BACT</name>
<dbReference type="Pfam" id="PF05258">
    <property type="entry name" value="DciA"/>
    <property type="match status" value="1"/>
</dbReference>
<evidence type="ECO:0008006" key="3">
    <source>
        <dbReference type="Google" id="ProtNLM"/>
    </source>
</evidence>
<proteinExistence type="predicted"/>
<dbReference type="Proteomes" id="UP000094056">
    <property type="component" value="Unassembled WGS sequence"/>
</dbReference>
<evidence type="ECO:0000313" key="2">
    <source>
        <dbReference type="Proteomes" id="UP000094056"/>
    </source>
</evidence>
<accession>A0A1E3XBB0</accession>
<sequence length="104" mass="12241">MRKFLGKVEFKRLGDMVHDTVRIAKGLSKQNRNIREKWEKVVGKEISDHTETGAVKRGILYVKVDSAAWLHYITAFKKEEILGLIREEFKERYISEIRFYVGVI</sequence>
<dbReference type="EMBL" id="MAYW01000045">
    <property type="protein sequence ID" value="ODS32890.1"/>
    <property type="molecule type" value="Genomic_DNA"/>
</dbReference>